<keyword evidence="1 4" id="KW-0732">Signal</keyword>
<dbReference type="SUPFAM" id="SSF101148">
    <property type="entry name" value="Plant invertase/pectin methylesterase inhibitor"/>
    <property type="match status" value="1"/>
</dbReference>
<sequence length="172" mass="19292">MKTLLSIFFVIVIVVALLRPSLADKQTDDLINKVCYYAGDDSFCQGILHKNLPPPPVDLAGLTRLTLNLTLSFTKETLALVEKAEADEKRLGVRQRYYWCRIGYIKVLSNVQTAEYNARRSEFDSMVTTLGLCSEPIKQCQRNVAGLLPALKEKSRMMLVLIEMGSNAGTYL</sequence>
<dbReference type="GO" id="GO:0004857">
    <property type="term" value="F:enzyme inhibitor activity"/>
    <property type="evidence" value="ECO:0007669"/>
    <property type="project" value="InterPro"/>
</dbReference>
<dbReference type="Gene3D" id="1.20.140.40">
    <property type="entry name" value="Invertase/pectin methylesterase inhibitor family protein"/>
    <property type="match status" value="1"/>
</dbReference>
<dbReference type="InterPro" id="IPR035513">
    <property type="entry name" value="Invertase/methylesterase_inhib"/>
</dbReference>
<keyword evidence="2" id="KW-1015">Disulfide bond</keyword>
<name>A0A8X8Z429_SALSN</name>
<evidence type="ECO:0000256" key="1">
    <source>
        <dbReference type="ARBA" id="ARBA00022729"/>
    </source>
</evidence>
<evidence type="ECO:0000313" key="5">
    <source>
        <dbReference type="EMBL" id="KAG6390479.1"/>
    </source>
</evidence>
<comment type="similarity">
    <text evidence="3">Belongs to the PMEI family.</text>
</comment>
<dbReference type="InterPro" id="IPR006501">
    <property type="entry name" value="Pectinesterase_inhib_dom"/>
</dbReference>
<comment type="caution">
    <text evidence="5">The sequence shown here is derived from an EMBL/GenBank/DDBJ whole genome shotgun (WGS) entry which is preliminary data.</text>
</comment>
<dbReference type="PANTHER" id="PTHR36710:SF1">
    <property type="entry name" value="F14J9.2 PROTEIN"/>
    <property type="match status" value="1"/>
</dbReference>
<protein>
    <recommendedName>
        <fullName evidence="7">Pectinesterase inhibitor domain-containing protein</fullName>
    </recommendedName>
</protein>
<evidence type="ECO:0000256" key="3">
    <source>
        <dbReference type="ARBA" id="ARBA00038471"/>
    </source>
</evidence>
<dbReference type="EMBL" id="PNBA02000019">
    <property type="protein sequence ID" value="KAG6390479.1"/>
    <property type="molecule type" value="Genomic_DNA"/>
</dbReference>
<reference evidence="5" key="2">
    <citation type="submission" date="2020-08" db="EMBL/GenBank/DDBJ databases">
        <title>Plant Genome Project.</title>
        <authorList>
            <person name="Zhang R.-G."/>
        </authorList>
    </citation>
    <scope>NUCLEOTIDE SEQUENCE</scope>
    <source>
        <strain evidence="5">Huo1</strain>
        <tissue evidence="5">Leaf</tissue>
    </source>
</reference>
<dbReference type="NCBIfam" id="TIGR01614">
    <property type="entry name" value="PME_inhib"/>
    <property type="match status" value="1"/>
</dbReference>
<keyword evidence="6" id="KW-1185">Reference proteome</keyword>
<evidence type="ECO:0008006" key="7">
    <source>
        <dbReference type="Google" id="ProtNLM"/>
    </source>
</evidence>
<feature type="signal peptide" evidence="4">
    <location>
        <begin position="1"/>
        <end position="23"/>
    </location>
</feature>
<evidence type="ECO:0000313" key="6">
    <source>
        <dbReference type="Proteomes" id="UP000298416"/>
    </source>
</evidence>
<dbReference type="AlphaFoldDB" id="A0A8X8Z429"/>
<reference evidence="5" key="1">
    <citation type="submission" date="2018-01" db="EMBL/GenBank/DDBJ databases">
        <authorList>
            <person name="Mao J.F."/>
        </authorList>
    </citation>
    <scope>NUCLEOTIDE SEQUENCE</scope>
    <source>
        <strain evidence="5">Huo1</strain>
        <tissue evidence="5">Leaf</tissue>
    </source>
</reference>
<dbReference type="Proteomes" id="UP000298416">
    <property type="component" value="Unassembled WGS sequence"/>
</dbReference>
<accession>A0A8X8Z429</accession>
<proteinExistence type="inferred from homology"/>
<dbReference type="PANTHER" id="PTHR36710">
    <property type="entry name" value="PECTINESTERASE INHIBITOR-LIKE"/>
    <property type="match status" value="1"/>
</dbReference>
<dbReference type="OrthoDB" id="1094948at2759"/>
<evidence type="ECO:0000256" key="4">
    <source>
        <dbReference type="SAM" id="SignalP"/>
    </source>
</evidence>
<organism evidence="5">
    <name type="scientific">Salvia splendens</name>
    <name type="common">Scarlet sage</name>
    <dbReference type="NCBI Taxonomy" id="180675"/>
    <lineage>
        <taxon>Eukaryota</taxon>
        <taxon>Viridiplantae</taxon>
        <taxon>Streptophyta</taxon>
        <taxon>Embryophyta</taxon>
        <taxon>Tracheophyta</taxon>
        <taxon>Spermatophyta</taxon>
        <taxon>Magnoliopsida</taxon>
        <taxon>eudicotyledons</taxon>
        <taxon>Gunneridae</taxon>
        <taxon>Pentapetalae</taxon>
        <taxon>asterids</taxon>
        <taxon>lamiids</taxon>
        <taxon>Lamiales</taxon>
        <taxon>Lamiaceae</taxon>
        <taxon>Nepetoideae</taxon>
        <taxon>Mentheae</taxon>
        <taxon>Salviinae</taxon>
        <taxon>Salvia</taxon>
        <taxon>Salvia subgen. Calosphace</taxon>
        <taxon>core Calosphace</taxon>
    </lineage>
</organism>
<evidence type="ECO:0000256" key="2">
    <source>
        <dbReference type="ARBA" id="ARBA00023157"/>
    </source>
</evidence>
<feature type="chain" id="PRO_5036503179" description="Pectinesterase inhibitor domain-containing protein" evidence="4">
    <location>
        <begin position="24"/>
        <end position="172"/>
    </location>
</feature>
<gene>
    <name evidence="5" type="ORF">SASPL_148214</name>
</gene>
<dbReference type="InterPro" id="IPR052421">
    <property type="entry name" value="PCW_Enzyme_Inhibitor"/>
</dbReference>